<feature type="chain" id="PRO_5003038601" evidence="3">
    <location>
        <begin position="25"/>
        <end position="350"/>
    </location>
</feature>
<proteinExistence type="predicted"/>
<evidence type="ECO:0000313" key="4">
    <source>
        <dbReference type="EMBL" id="EFC44828.1"/>
    </source>
</evidence>
<dbReference type="EMBL" id="GG738866">
    <property type="protein sequence ID" value="EFC44828.1"/>
    <property type="molecule type" value="Genomic_DNA"/>
</dbReference>
<feature type="signal peptide" evidence="3">
    <location>
        <begin position="1"/>
        <end position="24"/>
    </location>
</feature>
<evidence type="ECO:0000256" key="1">
    <source>
        <dbReference type="ARBA" id="ARBA00022729"/>
    </source>
</evidence>
<name>D2VE65_NAEGR</name>
<dbReference type="eggNOG" id="ENOG502RYCJ">
    <property type="taxonomic scope" value="Eukaryota"/>
</dbReference>
<organism evidence="5">
    <name type="scientific">Naegleria gruberi</name>
    <name type="common">Amoeba</name>
    <dbReference type="NCBI Taxonomy" id="5762"/>
    <lineage>
        <taxon>Eukaryota</taxon>
        <taxon>Discoba</taxon>
        <taxon>Heterolobosea</taxon>
        <taxon>Tetramitia</taxon>
        <taxon>Eutetramitia</taxon>
        <taxon>Vahlkampfiidae</taxon>
        <taxon>Naegleria</taxon>
    </lineage>
</organism>
<dbReference type="OrthoDB" id="6020543at2759"/>
<dbReference type="PANTHER" id="PTHR42972:SF8">
    <property type="entry name" value="POLYHYDROXYBUTYRATE DEPOLYMERASE"/>
    <property type="match status" value="1"/>
</dbReference>
<dbReference type="InterPro" id="IPR010126">
    <property type="entry name" value="Esterase_phb"/>
</dbReference>
<accession>D2VE65</accession>
<dbReference type="VEuPathDB" id="AmoebaDB:NAEGRDRAFT_79618"/>
<sequence length="350" mass="37794">MKVSSFAVFALVLVLLMVVSMTSALKLNIQKTSSPMAGRSNVVIKKLNIQPHSLSVSGISSGGFMAVQFQMAYSAAIVGAGVFAGGPFFCSQGQMAYAFDQCMYAALPIDLDSLQQTLQQYASQNVIDPIANIKNHKVFMFSGTSDNTVNPSVMKALFEQYRKLGVPAANINATFTVPAGHAWITNDYGNDCSITQSPWINNCNFPGGQRVLGAIYGNVTVGKAQDSNLFTYDQSNSFSGTDMDSKGYIYIPTACQQNTQCKIHVSFHGCEQGASYVQEQFVQHTGLNEVAERSNIIVVYPQVSSGQMFSNPNGCWDWFAYSGQNFANKQGSQMAAVANLVKALGSDIIV</sequence>
<dbReference type="KEGG" id="ngr:NAEGRDRAFT_79618"/>
<reference evidence="4 5" key="1">
    <citation type="journal article" date="2010" name="Cell">
        <title>The genome of Naegleria gruberi illuminates early eukaryotic versatility.</title>
        <authorList>
            <person name="Fritz-Laylin L.K."/>
            <person name="Prochnik S.E."/>
            <person name="Ginger M.L."/>
            <person name="Dacks J.B."/>
            <person name="Carpenter M.L."/>
            <person name="Field M.C."/>
            <person name="Kuo A."/>
            <person name="Paredez A."/>
            <person name="Chapman J."/>
            <person name="Pham J."/>
            <person name="Shu S."/>
            <person name="Neupane R."/>
            <person name="Cipriano M."/>
            <person name="Mancuso J."/>
            <person name="Tu H."/>
            <person name="Salamov A."/>
            <person name="Lindquist E."/>
            <person name="Shapiro H."/>
            <person name="Lucas S."/>
            <person name="Grigoriev I.V."/>
            <person name="Cande W.Z."/>
            <person name="Fulton C."/>
            <person name="Rokhsar D.S."/>
            <person name="Dawson S.C."/>
        </authorList>
    </citation>
    <scope>NUCLEOTIDE SEQUENCE [LARGE SCALE GENOMIC DNA]</scope>
    <source>
        <strain evidence="4 5">NEG-M</strain>
    </source>
</reference>
<dbReference type="InterPro" id="IPR029058">
    <property type="entry name" value="AB_hydrolase_fold"/>
</dbReference>
<keyword evidence="1 3" id="KW-0732">Signal</keyword>
<evidence type="ECO:0000256" key="3">
    <source>
        <dbReference type="SAM" id="SignalP"/>
    </source>
</evidence>
<dbReference type="PANTHER" id="PTHR42972">
    <property type="entry name" value="TOL-PAL SYSTEM PROTEIN TOLB"/>
    <property type="match status" value="1"/>
</dbReference>
<evidence type="ECO:0000313" key="5">
    <source>
        <dbReference type="Proteomes" id="UP000006671"/>
    </source>
</evidence>
<dbReference type="RefSeq" id="XP_002677572.1">
    <property type="nucleotide sequence ID" value="XM_002677526.1"/>
</dbReference>
<keyword evidence="2" id="KW-0378">Hydrolase</keyword>
<keyword evidence="5" id="KW-1185">Reference proteome</keyword>
<protein>
    <submittedName>
        <fullName evidence="4">Fibronectin, type-like protein</fullName>
    </submittedName>
</protein>
<gene>
    <name evidence="4" type="ORF">NAEGRDRAFT_79618</name>
</gene>
<evidence type="ECO:0000256" key="2">
    <source>
        <dbReference type="ARBA" id="ARBA00022801"/>
    </source>
</evidence>
<dbReference type="GeneID" id="8848276"/>
<dbReference type="Proteomes" id="UP000006671">
    <property type="component" value="Unassembled WGS sequence"/>
</dbReference>
<dbReference type="Gene3D" id="3.40.50.1820">
    <property type="entry name" value="alpha/beta hydrolase"/>
    <property type="match status" value="2"/>
</dbReference>
<dbReference type="GO" id="GO:0016787">
    <property type="term" value="F:hydrolase activity"/>
    <property type="evidence" value="ECO:0007669"/>
    <property type="project" value="UniProtKB-KW"/>
</dbReference>
<dbReference type="SUPFAM" id="SSF53474">
    <property type="entry name" value="alpha/beta-Hydrolases"/>
    <property type="match status" value="1"/>
</dbReference>
<dbReference type="AlphaFoldDB" id="D2VE65"/>
<dbReference type="InParanoid" id="D2VE65"/>
<dbReference type="Pfam" id="PF10503">
    <property type="entry name" value="Esterase_PHB"/>
    <property type="match status" value="1"/>
</dbReference>
<dbReference type="GO" id="GO:0005576">
    <property type="term" value="C:extracellular region"/>
    <property type="evidence" value="ECO:0007669"/>
    <property type="project" value="InterPro"/>
</dbReference>